<dbReference type="InterPro" id="IPR027417">
    <property type="entry name" value="P-loop_NTPase"/>
</dbReference>
<evidence type="ECO:0000259" key="1">
    <source>
        <dbReference type="Pfam" id="PF13304"/>
    </source>
</evidence>
<dbReference type="SUPFAM" id="SSF52540">
    <property type="entry name" value="P-loop containing nucleoside triphosphate hydrolases"/>
    <property type="match status" value="1"/>
</dbReference>
<keyword evidence="2" id="KW-0547">Nucleotide-binding</keyword>
<sequence length="427" mass="49981">MIKKGYKMLIEFSVSNFRSIKEETSFSMISSKSENKNTFEKSIANKNTSLYKSSCIYGLNAGGKSNLLKAIATMKEIVLTSDKLPDDNSQQKYNEFQPYLFDNCSKDEPSLFEVVFAIGETKYQYGFKILNNKIMEEWLYVYESHLPQKWFVRENDKYNYSAKFKGEKKTWENSTREDSLFLTTAIKLNSEQLKPIFNWFLKLSVINRSNTKNNIFNTFFYYKESNENKSKIIDFIQNADFAITDFNINEKETEVRPRVADQNFKNISNANKSIQINISTSHTNQHGTFSLDFERESDGTRTIFNDAGLFLKVLENDKMPAPIFIDELDIHLHPNLVKQIVEIFNNDKLNKYNNQLIFTTHNTSLLSKGIFEREQVWFIDRNKDQESELYSLADFGERKDDSNMFEKRYLEGRYGAVPILDDLKELI</sequence>
<dbReference type="GO" id="GO:0005524">
    <property type="term" value="F:ATP binding"/>
    <property type="evidence" value="ECO:0007669"/>
    <property type="project" value="UniProtKB-KW"/>
</dbReference>
<keyword evidence="2" id="KW-0067">ATP-binding</keyword>
<feature type="domain" description="ATPase AAA-type core" evidence="1">
    <location>
        <begin position="55"/>
        <end position="367"/>
    </location>
</feature>
<dbReference type="KEGG" id="foo:CGC45_07495"/>
<dbReference type="AlphaFoldDB" id="A0A345JSY5"/>
<gene>
    <name evidence="2" type="ORF">CGC43_07490</name>
</gene>
<protein>
    <submittedName>
        <fullName evidence="2">ATP-binding protein</fullName>
    </submittedName>
</protein>
<evidence type="ECO:0000313" key="2">
    <source>
        <dbReference type="EMBL" id="AXH30431.1"/>
    </source>
</evidence>
<dbReference type="InterPro" id="IPR003959">
    <property type="entry name" value="ATPase_AAA_core"/>
</dbReference>
<dbReference type="OrthoDB" id="9809324at2"/>
<proteinExistence type="predicted"/>
<reference evidence="2 3" key="1">
    <citation type="submission" date="2017-07" db="EMBL/GenBank/DDBJ databases">
        <title>Complete genome sequences and comparative analysis of the novel pathogen Francisella opportunistica.</title>
        <authorList>
            <person name="Dietrich E.A."/>
            <person name="Kingry L.C."/>
            <person name="Petersen J.M."/>
        </authorList>
    </citation>
    <scope>NUCLEOTIDE SEQUENCE [LARGE SCALE GENOMIC DNA]</scope>
    <source>
        <strain evidence="2 3">14-2155</strain>
    </source>
</reference>
<organism evidence="2 3">
    <name type="scientific">Francisella opportunistica</name>
    <dbReference type="NCBI Taxonomy" id="2016517"/>
    <lineage>
        <taxon>Bacteria</taxon>
        <taxon>Pseudomonadati</taxon>
        <taxon>Pseudomonadota</taxon>
        <taxon>Gammaproteobacteria</taxon>
        <taxon>Thiotrichales</taxon>
        <taxon>Francisellaceae</taxon>
        <taxon>Francisella</taxon>
    </lineage>
</organism>
<dbReference type="GO" id="GO:0016887">
    <property type="term" value="F:ATP hydrolysis activity"/>
    <property type="evidence" value="ECO:0007669"/>
    <property type="project" value="InterPro"/>
</dbReference>
<dbReference type="Gene3D" id="3.40.50.300">
    <property type="entry name" value="P-loop containing nucleotide triphosphate hydrolases"/>
    <property type="match status" value="1"/>
</dbReference>
<keyword evidence="3" id="KW-1185">Reference proteome</keyword>
<dbReference type="EMBL" id="CP022375">
    <property type="protein sequence ID" value="AXH30431.1"/>
    <property type="molecule type" value="Genomic_DNA"/>
</dbReference>
<dbReference type="Proteomes" id="UP000253862">
    <property type="component" value="Chromosome"/>
</dbReference>
<name>A0A345JSY5_9GAMM</name>
<dbReference type="Pfam" id="PF13304">
    <property type="entry name" value="AAA_21"/>
    <property type="match status" value="1"/>
</dbReference>
<dbReference type="PANTHER" id="PTHR40396:SF1">
    <property type="entry name" value="ATPASE AAA-TYPE CORE DOMAIN-CONTAINING PROTEIN"/>
    <property type="match status" value="1"/>
</dbReference>
<accession>A0A345JSY5</accession>
<evidence type="ECO:0000313" key="3">
    <source>
        <dbReference type="Proteomes" id="UP000253862"/>
    </source>
</evidence>
<dbReference type="PANTHER" id="PTHR40396">
    <property type="entry name" value="ATPASE-LIKE PROTEIN"/>
    <property type="match status" value="1"/>
</dbReference>